<dbReference type="CDD" id="cd07346">
    <property type="entry name" value="ABC_6TM_exporters"/>
    <property type="match status" value="1"/>
</dbReference>
<reference evidence="11 12" key="1">
    <citation type="submission" date="2016-09" db="EMBL/GenBank/DDBJ databases">
        <authorList>
            <person name="Capua I."/>
            <person name="De Benedictis P."/>
            <person name="Joannis T."/>
            <person name="Lombin L.H."/>
            <person name="Cattoli G."/>
        </authorList>
    </citation>
    <scope>NUCLEOTIDE SEQUENCE [LARGE SCALE GENOMIC DNA]</scope>
    <source>
        <strain evidence="11 12">ISLP-3</strain>
    </source>
</reference>
<accession>A0A1G6N9U0</accession>
<dbReference type="GO" id="GO:0005524">
    <property type="term" value="F:ATP binding"/>
    <property type="evidence" value="ECO:0007669"/>
    <property type="project" value="UniProtKB-KW"/>
</dbReference>
<protein>
    <submittedName>
        <fullName evidence="11">ATP-binding cassette, subfamily B</fullName>
    </submittedName>
</protein>
<evidence type="ECO:0000313" key="11">
    <source>
        <dbReference type="EMBL" id="SDC63915.1"/>
    </source>
</evidence>
<feature type="domain" description="ABC transmembrane type-1" evidence="10">
    <location>
        <begin position="19"/>
        <end position="308"/>
    </location>
</feature>
<dbReference type="GO" id="GO:0034040">
    <property type="term" value="F:ATPase-coupled lipid transmembrane transporter activity"/>
    <property type="evidence" value="ECO:0007669"/>
    <property type="project" value="TreeGrafter"/>
</dbReference>
<dbReference type="Gene3D" id="1.20.1560.10">
    <property type="entry name" value="ABC transporter type 1, transmembrane domain"/>
    <property type="match status" value="1"/>
</dbReference>
<dbReference type="Pfam" id="PF00005">
    <property type="entry name" value="ABC_tran"/>
    <property type="match status" value="1"/>
</dbReference>
<organism evidence="11 12">
    <name type="scientific">Sanguibacter gelidistatuariae</name>
    <dbReference type="NCBI Taxonomy" id="1814289"/>
    <lineage>
        <taxon>Bacteria</taxon>
        <taxon>Bacillati</taxon>
        <taxon>Actinomycetota</taxon>
        <taxon>Actinomycetes</taxon>
        <taxon>Micrococcales</taxon>
        <taxon>Sanguibacteraceae</taxon>
        <taxon>Sanguibacter</taxon>
    </lineage>
</organism>
<feature type="transmembrane region" description="Helical" evidence="8">
    <location>
        <begin position="256"/>
        <end position="277"/>
    </location>
</feature>
<dbReference type="InterPro" id="IPR039421">
    <property type="entry name" value="Type_1_exporter"/>
</dbReference>
<dbReference type="AlphaFoldDB" id="A0A1G6N9U0"/>
<dbReference type="FunFam" id="3.40.50.300:FF:000218">
    <property type="entry name" value="Multidrug ABC transporter ATP-binding protein"/>
    <property type="match status" value="1"/>
</dbReference>
<dbReference type="PROSITE" id="PS50929">
    <property type="entry name" value="ABC_TM1F"/>
    <property type="match status" value="1"/>
</dbReference>
<name>A0A1G6N9U0_9MICO</name>
<dbReference type="InterPro" id="IPR003439">
    <property type="entry name" value="ABC_transporter-like_ATP-bd"/>
</dbReference>
<feature type="region of interest" description="Disordered" evidence="7">
    <location>
        <begin position="337"/>
        <end position="364"/>
    </location>
</feature>
<evidence type="ECO:0000256" key="4">
    <source>
        <dbReference type="ARBA" id="ARBA00022840"/>
    </source>
</evidence>
<dbReference type="GO" id="GO:0005886">
    <property type="term" value="C:plasma membrane"/>
    <property type="evidence" value="ECO:0007669"/>
    <property type="project" value="UniProtKB-SubCell"/>
</dbReference>
<dbReference type="PANTHER" id="PTHR24221:SF654">
    <property type="entry name" value="ATP-BINDING CASSETTE SUB-FAMILY B MEMBER 6"/>
    <property type="match status" value="1"/>
</dbReference>
<feature type="transmembrane region" description="Helical" evidence="8">
    <location>
        <begin position="49"/>
        <end position="72"/>
    </location>
</feature>
<feature type="transmembrane region" description="Helical" evidence="8">
    <location>
        <begin position="163"/>
        <end position="182"/>
    </location>
</feature>
<dbReference type="InterPro" id="IPR011527">
    <property type="entry name" value="ABC1_TM_dom"/>
</dbReference>
<dbReference type="Gene3D" id="3.40.50.300">
    <property type="entry name" value="P-loop containing nucleotide triphosphate hydrolases"/>
    <property type="match status" value="1"/>
</dbReference>
<dbReference type="Pfam" id="PF00664">
    <property type="entry name" value="ABC_membrane"/>
    <property type="match status" value="1"/>
</dbReference>
<comment type="subcellular location">
    <subcellularLocation>
        <location evidence="1">Cell membrane</location>
        <topology evidence="1">Multi-pass membrane protein</topology>
    </subcellularLocation>
</comment>
<keyword evidence="3" id="KW-0547">Nucleotide-binding</keyword>
<dbReference type="InterPro" id="IPR003593">
    <property type="entry name" value="AAA+_ATPase"/>
</dbReference>
<evidence type="ECO:0000256" key="8">
    <source>
        <dbReference type="SAM" id="Phobius"/>
    </source>
</evidence>
<dbReference type="GO" id="GO:0016887">
    <property type="term" value="F:ATP hydrolysis activity"/>
    <property type="evidence" value="ECO:0007669"/>
    <property type="project" value="InterPro"/>
</dbReference>
<dbReference type="EMBL" id="FMYH01000003">
    <property type="protein sequence ID" value="SDC63915.1"/>
    <property type="molecule type" value="Genomic_DNA"/>
</dbReference>
<dbReference type="Proteomes" id="UP000199039">
    <property type="component" value="Unassembled WGS sequence"/>
</dbReference>
<dbReference type="PROSITE" id="PS50893">
    <property type="entry name" value="ABC_TRANSPORTER_2"/>
    <property type="match status" value="1"/>
</dbReference>
<dbReference type="PANTHER" id="PTHR24221">
    <property type="entry name" value="ATP-BINDING CASSETTE SUB-FAMILY B"/>
    <property type="match status" value="1"/>
</dbReference>
<gene>
    <name evidence="11" type="ORF">SAMN05216410_2079</name>
</gene>
<evidence type="ECO:0000259" key="9">
    <source>
        <dbReference type="PROSITE" id="PS50893"/>
    </source>
</evidence>
<evidence type="ECO:0000256" key="3">
    <source>
        <dbReference type="ARBA" id="ARBA00022741"/>
    </source>
</evidence>
<dbReference type="SUPFAM" id="SSF90123">
    <property type="entry name" value="ABC transporter transmembrane region"/>
    <property type="match status" value="1"/>
</dbReference>
<feature type="transmembrane region" description="Helical" evidence="8">
    <location>
        <begin position="12"/>
        <end position="37"/>
    </location>
</feature>
<dbReference type="InterPro" id="IPR027417">
    <property type="entry name" value="P-loop_NTPase"/>
</dbReference>
<dbReference type="OrthoDB" id="9806127at2"/>
<keyword evidence="5 8" id="KW-1133">Transmembrane helix</keyword>
<evidence type="ECO:0000256" key="7">
    <source>
        <dbReference type="SAM" id="MobiDB-lite"/>
    </source>
</evidence>
<dbReference type="GO" id="GO:0140359">
    <property type="term" value="F:ABC-type transporter activity"/>
    <property type="evidence" value="ECO:0007669"/>
    <property type="project" value="InterPro"/>
</dbReference>
<dbReference type="STRING" id="1814289.SAMN05216410_2079"/>
<feature type="domain" description="ABC transporter" evidence="9">
    <location>
        <begin position="377"/>
        <end position="611"/>
    </location>
</feature>
<proteinExistence type="predicted"/>
<keyword evidence="2 8" id="KW-0812">Transmembrane</keyword>
<keyword evidence="4 11" id="KW-0067">ATP-binding</keyword>
<dbReference type="InterPro" id="IPR036640">
    <property type="entry name" value="ABC1_TM_sf"/>
</dbReference>
<sequence length="630" mass="67710">MRSIALILRATRVLWPFYLGIIVCSLIATAATLVIPFVLKAATDTVVDVVQGTAVGNVITTVVWLAVALLVADMVSSTVQNFGGYLGDVMAARMRQILSTRYFAKLLGLPQRYFDNQVTGSIISRLTRSISETTGFLNNFANNFFPMLLTVVAVLVISASYSWPIAVLLAVVFPIYVGLTAMTSKKWQVLEAEKNEQVDLAGGRFAEVVGQINVVKSFTSERRELNIFAGRFARTVVTTRDQSRYWHLMDAARRGFLNVVFFGIYVILFVGTAKGTFSVGDMVLLIQLVAMAKAPVTMMSYLIDTTQRAIAGSKDYFAVMAEPADRDEPLLLAETDTAPSADTGAPAATATAPGAASGARQAPPSGIDRLPDGAAMVELDGVTFAYDEGVDVLRDVSFTVRKGERVALVSESGGGKTTLVSLLLGFYRPTSGTLRVAGYDVADVPLDLLRRQVAVVFQEASLFSGTIRENIAYGREDASDAEIVEAATRAHAHGFVSAFGAGYETTIGERGLKLSGGQKQRIAVARAMIKDAPVLVLDEATSALDTKSERLVQAGLDELMIDRTTIIIAHRLSTISSVDTIITLRDGRVDEVGSPAELAVSGGIYSELLALQASSSLKDRKRLRKLGFMA</sequence>
<evidence type="ECO:0000256" key="2">
    <source>
        <dbReference type="ARBA" id="ARBA00022692"/>
    </source>
</evidence>
<dbReference type="InterPro" id="IPR017871">
    <property type="entry name" value="ABC_transporter-like_CS"/>
</dbReference>
<evidence type="ECO:0000256" key="5">
    <source>
        <dbReference type="ARBA" id="ARBA00022989"/>
    </source>
</evidence>
<feature type="transmembrane region" description="Helical" evidence="8">
    <location>
        <begin position="136"/>
        <end position="157"/>
    </location>
</feature>
<keyword evidence="6 8" id="KW-0472">Membrane</keyword>
<evidence type="ECO:0000256" key="6">
    <source>
        <dbReference type="ARBA" id="ARBA00023136"/>
    </source>
</evidence>
<dbReference type="PROSITE" id="PS00211">
    <property type="entry name" value="ABC_TRANSPORTER_1"/>
    <property type="match status" value="1"/>
</dbReference>
<evidence type="ECO:0000256" key="1">
    <source>
        <dbReference type="ARBA" id="ARBA00004651"/>
    </source>
</evidence>
<dbReference type="RefSeq" id="WP_093182961.1">
    <property type="nucleotide sequence ID" value="NZ_FMYH01000003.1"/>
</dbReference>
<evidence type="ECO:0000313" key="12">
    <source>
        <dbReference type="Proteomes" id="UP000199039"/>
    </source>
</evidence>
<keyword evidence="12" id="KW-1185">Reference proteome</keyword>
<evidence type="ECO:0000259" key="10">
    <source>
        <dbReference type="PROSITE" id="PS50929"/>
    </source>
</evidence>
<dbReference type="SUPFAM" id="SSF52540">
    <property type="entry name" value="P-loop containing nucleoside triphosphate hydrolases"/>
    <property type="match status" value="1"/>
</dbReference>
<dbReference type="SMART" id="SM00382">
    <property type="entry name" value="AAA"/>
    <property type="match status" value="1"/>
</dbReference>